<dbReference type="NCBIfam" id="TIGR03023">
    <property type="entry name" value="WcaJ_sugtrans"/>
    <property type="match status" value="1"/>
</dbReference>
<name>A0A1H2GHQ1_9PROT</name>
<dbReference type="GO" id="GO:0089702">
    <property type="term" value="F:undecaprenyl-phosphate glucose phosphotransferase activity"/>
    <property type="evidence" value="ECO:0007669"/>
    <property type="project" value="TreeGrafter"/>
</dbReference>
<evidence type="ECO:0000256" key="6">
    <source>
        <dbReference type="ARBA" id="ARBA00023136"/>
    </source>
</evidence>
<dbReference type="PANTHER" id="PTHR30576">
    <property type="entry name" value="COLANIC BIOSYNTHESIS UDP-GLUCOSE LIPID CARRIER TRANSFERASE"/>
    <property type="match status" value="1"/>
</dbReference>
<dbReference type="InterPro" id="IPR003362">
    <property type="entry name" value="Bact_transf"/>
</dbReference>
<evidence type="ECO:0000256" key="2">
    <source>
        <dbReference type="ARBA" id="ARBA00006464"/>
    </source>
</evidence>
<evidence type="ECO:0000313" key="9">
    <source>
        <dbReference type="EMBL" id="SDU19236.1"/>
    </source>
</evidence>
<dbReference type="Pfam" id="PF02397">
    <property type="entry name" value="Bac_transf"/>
    <property type="match status" value="1"/>
</dbReference>
<evidence type="ECO:0000313" key="10">
    <source>
        <dbReference type="Proteomes" id="UP000182882"/>
    </source>
</evidence>
<dbReference type="KEGG" id="nur:ATY38_13780"/>
<sequence length="481" mass="55470">MTVNDLPIVAFFKHLLDPFIIWSMLILTTWLYQEDFTSYYLILVIITFFISSYIFERILVYRNWRKGRLLAYMRDTVMGWLIIVVILIFLGYATKFHSQFSGEVLLTWFIVTPLMLIASHLTVHSIVANLYHKGKLRSAIIIGINENSLHFIKHIADHPFFLINFQGFFDERSSTRIAGRFRSDATNSSDEPEIDPVSPSINFGSRLGGLEGVVSYVQKHSIDMVFISLPMSSQPRIQKLMDELPDTTTSIYFLPDIYIFDLMQARFEYIGDIPVVAMNESPFTGIDGVVKSISDFMLALVIIILLSPVMACIALAVKFTSPGPIIFKQRRYGLNGEEITVYKFRSMTVIEDGADIQQAQENDQRFTRIGGFLRRTSLDELPQFFNVLQGRMSIVGPRPHAVAHNELYRKLIKGYMLRHKAKPGITGWAQVNGWRGETEVLEKMQARIEHDLYYLKHWSIWLDLWIILKTVLIVLRKDNAY</sequence>
<comment type="subcellular location">
    <subcellularLocation>
        <location evidence="1">Membrane</location>
        <topology evidence="1">Multi-pass membrane protein</topology>
    </subcellularLocation>
</comment>
<gene>
    <name evidence="9" type="ORF">SAMN05216406_13223</name>
</gene>
<feature type="domain" description="Bacterial sugar transferase" evidence="8">
    <location>
        <begin position="291"/>
        <end position="475"/>
    </location>
</feature>
<evidence type="ECO:0000256" key="7">
    <source>
        <dbReference type="SAM" id="Phobius"/>
    </source>
</evidence>
<keyword evidence="4 7" id="KW-0812">Transmembrane</keyword>
<keyword evidence="10" id="KW-1185">Reference proteome</keyword>
<feature type="transmembrane region" description="Helical" evidence="7">
    <location>
        <begin position="12"/>
        <end position="32"/>
    </location>
</feature>
<evidence type="ECO:0000259" key="8">
    <source>
        <dbReference type="Pfam" id="PF02397"/>
    </source>
</evidence>
<feature type="transmembrane region" description="Helical" evidence="7">
    <location>
        <begin position="76"/>
        <end position="93"/>
    </location>
</feature>
<evidence type="ECO:0000256" key="3">
    <source>
        <dbReference type="ARBA" id="ARBA00022679"/>
    </source>
</evidence>
<accession>A0A1H2GHQ1</accession>
<dbReference type="InterPro" id="IPR017473">
    <property type="entry name" value="Undecaprenyl-P_gluc_Ptfrase"/>
</dbReference>
<dbReference type="RefSeq" id="WP_062559793.1">
    <property type="nucleotide sequence ID" value="NZ_CP013341.1"/>
</dbReference>
<evidence type="ECO:0000256" key="5">
    <source>
        <dbReference type="ARBA" id="ARBA00022989"/>
    </source>
</evidence>
<dbReference type="InterPro" id="IPR017475">
    <property type="entry name" value="EPS_sugar_tfrase"/>
</dbReference>
<comment type="similarity">
    <text evidence="2">Belongs to the bacterial sugar transferase family.</text>
</comment>
<dbReference type="EMBL" id="FNLN01000032">
    <property type="protein sequence ID" value="SDU19236.1"/>
    <property type="molecule type" value="Genomic_DNA"/>
</dbReference>
<organism evidence="9 10">
    <name type="scientific">Nitrosomonas ureae</name>
    <dbReference type="NCBI Taxonomy" id="44577"/>
    <lineage>
        <taxon>Bacteria</taxon>
        <taxon>Pseudomonadati</taxon>
        <taxon>Pseudomonadota</taxon>
        <taxon>Betaproteobacteria</taxon>
        <taxon>Nitrosomonadales</taxon>
        <taxon>Nitrosomonadaceae</taxon>
        <taxon>Nitrosomonas</taxon>
    </lineage>
</organism>
<protein>
    <submittedName>
        <fullName evidence="9">Putative colanic acid biosysnthesis UDP-glucose lipid carrier transferase</fullName>
    </submittedName>
</protein>
<evidence type="ECO:0000256" key="4">
    <source>
        <dbReference type="ARBA" id="ARBA00022692"/>
    </source>
</evidence>
<dbReference type="Gene3D" id="3.40.50.720">
    <property type="entry name" value="NAD(P)-binding Rossmann-like Domain"/>
    <property type="match status" value="1"/>
</dbReference>
<dbReference type="GO" id="GO:0016020">
    <property type="term" value="C:membrane"/>
    <property type="evidence" value="ECO:0007669"/>
    <property type="project" value="UniProtKB-SubCell"/>
</dbReference>
<dbReference type="PANTHER" id="PTHR30576:SF21">
    <property type="entry name" value="UDP-GLUCOSE:UNDECAPRENYL-PHOSPHATE GLUCOSE-1-PHOSPHATE TRANSFERASE"/>
    <property type="match status" value="1"/>
</dbReference>
<reference evidence="10" key="1">
    <citation type="submission" date="2016-10" db="EMBL/GenBank/DDBJ databases">
        <authorList>
            <person name="Varghese N."/>
            <person name="Submissions S."/>
        </authorList>
    </citation>
    <scope>NUCLEOTIDE SEQUENCE [LARGE SCALE GENOMIC DNA]</scope>
    <source>
        <strain evidence="10">Nm10</strain>
    </source>
</reference>
<dbReference type="GO" id="GO:0009242">
    <property type="term" value="P:colanic acid biosynthetic process"/>
    <property type="evidence" value="ECO:0007669"/>
    <property type="project" value="TreeGrafter"/>
</dbReference>
<dbReference type="AlphaFoldDB" id="A0A1H2GHQ1"/>
<proteinExistence type="inferred from homology"/>
<feature type="transmembrane region" description="Helical" evidence="7">
    <location>
        <begin position="105"/>
        <end position="131"/>
    </location>
</feature>
<dbReference type="NCBIfam" id="TIGR03025">
    <property type="entry name" value="EPS_sugtrans"/>
    <property type="match status" value="1"/>
</dbReference>
<dbReference type="Pfam" id="PF13727">
    <property type="entry name" value="CoA_binding_3"/>
    <property type="match status" value="1"/>
</dbReference>
<keyword evidence="5 7" id="KW-1133">Transmembrane helix</keyword>
<keyword evidence="3 9" id="KW-0808">Transferase</keyword>
<evidence type="ECO:0000256" key="1">
    <source>
        <dbReference type="ARBA" id="ARBA00004141"/>
    </source>
</evidence>
<feature type="transmembrane region" description="Helical" evidence="7">
    <location>
        <begin position="38"/>
        <end position="55"/>
    </location>
</feature>
<dbReference type="Proteomes" id="UP000182882">
    <property type="component" value="Unassembled WGS sequence"/>
</dbReference>
<feature type="transmembrane region" description="Helical" evidence="7">
    <location>
        <begin position="296"/>
        <end position="317"/>
    </location>
</feature>
<keyword evidence="6 7" id="KW-0472">Membrane</keyword>